<keyword evidence="3" id="KW-0862">Zinc</keyword>
<dbReference type="Pfam" id="PF08450">
    <property type="entry name" value="SGL"/>
    <property type="match status" value="1"/>
</dbReference>
<dbReference type="Proteomes" id="UP000025171">
    <property type="component" value="Unassembled WGS sequence"/>
</dbReference>
<evidence type="ECO:0000259" key="4">
    <source>
        <dbReference type="Pfam" id="PF08450"/>
    </source>
</evidence>
<keyword evidence="6" id="KW-1185">Reference proteome</keyword>
<protein>
    <submittedName>
        <fullName evidence="5">SMP-30/gluconolaconase/LRE domain-containing protein</fullName>
    </submittedName>
</protein>
<keyword evidence="3" id="KW-0479">Metal-binding</keyword>
<dbReference type="PANTHER" id="PTHR47572:SF4">
    <property type="entry name" value="LACTONASE DRP35"/>
    <property type="match status" value="1"/>
</dbReference>
<dbReference type="InterPro" id="IPR013658">
    <property type="entry name" value="SGL"/>
</dbReference>
<proteinExistence type="predicted"/>
<evidence type="ECO:0000313" key="5">
    <source>
        <dbReference type="EMBL" id="KCZ93767.1"/>
    </source>
</evidence>
<feature type="binding site" evidence="3">
    <location>
        <position position="14"/>
    </location>
    <ligand>
        <name>a divalent metal cation</name>
        <dbReference type="ChEBI" id="CHEBI:60240"/>
    </ligand>
</feature>
<feature type="binding site" evidence="3">
    <location>
        <position position="115"/>
    </location>
    <ligand>
        <name>substrate</name>
    </ligand>
</feature>
<organism evidence="5 6">
    <name type="scientific">Hyphomonas johnsonii MHS-2</name>
    <dbReference type="NCBI Taxonomy" id="1280950"/>
    <lineage>
        <taxon>Bacteria</taxon>
        <taxon>Pseudomonadati</taxon>
        <taxon>Pseudomonadota</taxon>
        <taxon>Alphaproteobacteria</taxon>
        <taxon>Hyphomonadales</taxon>
        <taxon>Hyphomonadaceae</taxon>
        <taxon>Hyphomonas</taxon>
    </lineage>
</organism>
<comment type="cofactor">
    <cofactor evidence="3">
        <name>Zn(2+)</name>
        <dbReference type="ChEBI" id="CHEBI:29105"/>
    </cofactor>
    <text evidence="3">Binds 1 divalent metal cation per subunit.</text>
</comment>
<feature type="active site" description="Proton donor/acceptor" evidence="2">
    <location>
        <position position="195"/>
    </location>
</feature>
<dbReference type="AlphaFoldDB" id="A0A059FT22"/>
<feature type="binding site" evidence="3">
    <location>
        <position position="147"/>
    </location>
    <ligand>
        <name>a divalent metal cation</name>
        <dbReference type="ChEBI" id="CHEBI:60240"/>
    </ligand>
</feature>
<keyword evidence="1" id="KW-0378">Hydrolase</keyword>
<dbReference type="GO" id="GO:0016787">
    <property type="term" value="F:hydrolase activity"/>
    <property type="evidence" value="ECO:0007669"/>
    <property type="project" value="UniProtKB-KW"/>
</dbReference>
<dbReference type="PANTHER" id="PTHR47572">
    <property type="entry name" value="LIPOPROTEIN-RELATED"/>
    <property type="match status" value="1"/>
</dbReference>
<dbReference type="RefSeq" id="WP_035612387.1">
    <property type="nucleotide sequence ID" value="NZ_ARYK01000001.1"/>
</dbReference>
<feature type="binding site" evidence="3">
    <location>
        <position position="95"/>
    </location>
    <ligand>
        <name>substrate</name>
    </ligand>
</feature>
<dbReference type="STRING" id="1280950.HJO_00285"/>
<dbReference type="InterPro" id="IPR051262">
    <property type="entry name" value="SMP-30/CGR1_Lactonase"/>
</dbReference>
<dbReference type="GO" id="GO:0046872">
    <property type="term" value="F:metal ion binding"/>
    <property type="evidence" value="ECO:0007669"/>
    <property type="project" value="UniProtKB-KW"/>
</dbReference>
<sequence>MTPTILHDGFAFIEGPRWHDGALWFSDMHDDTVWRAAPGKAPEKMADVPGNPSGLGWLPDGRLLVVSMLDKQVLRQEPGGALVRHADLSAIATRRANDMVVASTGHAWVGNFGFDFDTGEAPAPAALAGISPDGTATRAADGLLFPNGMVITPDGKTLIAAETFGAKLTAFDIGADNTLSNQRDWAALPEGAVPDGICLDAEGAVWAASPTTGTCIRLKEGGEVLDTITTGRQAIACALGGADGKTLFLSTAETTHRDKCRALRSARIETVDVAVPGTPTY</sequence>
<reference evidence="5 6" key="1">
    <citation type="journal article" date="2014" name="Antonie Van Leeuwenhoek">
        <title>Hyphomonas beringensis sp. nov. and Hyphomonas chukchiensis sp. nov., isolated from surface seawater of the Bering Sea and Chukchi Sea.</title>
        <authorList>
            <person name="Li C."/>
            <person name="Lai Q."/>
            <person name="Li G."/>
            <person name="Dong C."/>
            <person name="Wang J."/>
            <person name="Liao Y."/>
            <person name="Shao Z."/>
        </authorList>
    </citation>
    <scope>NUCLEOTIDE SEQUENCE [LARGE SCALE GENOMIC DNA]</scope>
    <source>
        <strain evidence="5 6">MHS-2</strain>
    </source>
</reference>
<accession>A0A059FT22</accession>
<dbReference type="OrthoDB" id="9775406at2"/>
<dbReference type="EMBL" id="ARYK01000001">
    <property type="protein sequence ID" value="KCZ93767.1"/>
    <property type="molecule type" value="Genomic_DNA"/>
</dbReference>
<dbReference type="eggNOG" id="COG3386">
    <property type="taxonomic scope" value="Bacteria"/>
</dbReference>
<evidence type="ECO:0000256" key="1">
    <source>
        <dbReference type="ARBA" id="ARBA00022801"/>
    </source>
</evidence>
<dbReference type="PRINTS" id="PR01790">
    <property type="entry name" value="SMP30FAMILY"/>
</dbReference>
<evidence type="ECO:0000313" key="6">
    <source>
        <dbReference type="Proteomes" id="UP000025171"/>
    </source>
</evidence>
<comment type="caution">
    <text evidence="5">The sequence shown here is derived from an EMBL/GenBank/DDBJ whole genome shotgun (WGS) entry which is preliminary data.</text>
</comment>
<evidence type="ECO:0000256" key="2">
    <source>
        <dbReference type="PIRSR" id="PIRSR605511-1"/>
    </source>
</evidence>
<feature type="domain" description="SMP-30/Gluconolactonase/LRE-like region" evidence="4">
    <location>
        <begin position="14"/>
        <end position="252"/>
    </location>
</feature>
<gene>
    <name evidence="5" type="ORF">HJO_00285</name>
</gene>
<dbReference type="InterPro" id="IPR005511">
    <property type="entry name" value="SMP-30"/>
</dbReference>
<evidence type="ECO:0000256" key="3">
    <source>
        <dbReference type="PIRSR" id="PIRSR605511-2"/>
    </source>
</evidence>
<feature type="binding site" evidence="3">
    <location>
        <position position="97"/>
    </location>
    <ligand>
        <name>substrate</name>
    </ligand>
</feature>
<name>A0A059FT22_9PROT</name>
<dbReference type="PATRIC" id="fig|1280950.3.peg.58"/>
<dbReference type="InterPro" id="IPR011042">
    <property type="entry name" value="6-blade_b-propeller_TolB-like"/>
</dbReference>
<dbReference type="Gene3D" id="2.120.10.30">
    <property type="entry name" value="TolB, C-terminal domain"/>
    <property type="match status" value="1"/>
</dbReference>
<dbReference type="SUPFAM" id="SSF63829">
    <property type="entry name" value="Calcium-dependent phosphotriesterase"/>
    <property type="match status" value="1"/>
</dbReference>
<feature type="binding site" evidence="3">
    <location>
        <position position="195"/>
    </location>
    <ligand>
        <name>a divalent metal cation</name>
        <dbReference type="ChEBI" id="CHEBI:60240"/>
    </ligand>
</feature>